<feature type="transmembrane region" description="Helical" evidence="1">
    <location>
        <begin position="181"/>
        <end position="200"/>
    </location>
</feature>
<feature type="transmembrane region" description="Helical" evidence="1">
    <location>
        <begin position="239"/>
        <end position="261"/>
    </location>
</feature>
<sequence length="286" mass="30768">MNFPLAIVFGIIAMFGWGLADFLVATVVKKASVFRTFFWTEMVSTFFYAVTFLFFFKLPVIPGIILVTVGLCSFLHVLAYLALYKSLQVGKISVVAPISASWVVVTVLLCVVFLKEALTGLQALGVALVISAILLVSFRWRDLRQLRLKNPAAGVSYALVALVSFGVQFTLVDYLVAELSWFVPIFLIKSLALPILLASSGAVKGSISLPKIAALVVVLIGLLEFIAGLGYGLGVDLGYTAIVAPVTASSPLVTVILARIFFKEVVEVNQKVGILFFLLGLALLSA</sequence>
<accession>A0A147JSY5</accession>
<comment type="caution">
    <text evidence="3">The sequence shown here is derived from an EMBL/GenBank/DDBJ whole genome shotgun (WGS) entry which is preliminary data.</text>
</comment>
<feature type="transmembrane region" description="Helical" evidence="1">
    <location>
        <begin position="152"/>
        <end position="175"/>
    </location>
</feature>
<evidence type="ECO:0000259" key="2">
    <source>
        <dbReference type="Pfam" id="PF00892"/>
    </source>
</evidence>
<feature type="domain" description="EamA" evidence="2">
    <location>
        <begin position="6"/>
        <end position="137"/>
    </location>
</feature>
<dbReference type="InterPro" id="IPR000620">
    <property type="entry name" value="EamA_dom"/>
</dbReference>
<evidence type="ECO:0000313" key="3">
    <source>
        <dbReference type="EMBL" id="KUO39616.1"/>
    </source>
</evidence>
<dbReference type="EMBL" id="LQMQ01000058">
    <property type="protein sequence ID" value="KUO39616.1"/>
    <property type="molecule type" value="Genomic_DNA"/>
</dbReference>
<proteinExistence type="predicted"/>
<gene>
    <name evidence="3" type="ORF">APZ16_00525</name>
</gene>
<name>A0A147JSY5_HADYE</name>
<feature type="transmembrane region" description="Helical" evidence="1">
    <location>
        <begin position="120"/>
        <end position="140"/>
    </location>
</feature>
<dbReference type="Proteomes" id="UP000074294">
    <property type="component" value="Unassembled WGS sequence"/>
</dbReference>
<feature type="transmembrane region" description="Helical" evidence="1">
    <location>
        <begin position="212"/>
        <end position="233"/>
    </location>
</feature>
<evidence type="ECO:0000256" key="1">
    <source>
        <dbReference type="SAM" id="Phobius"/>
    </source>
</evidence>
<dbReference type="InterPro" id="IPR037185">
    <property type="entry name" value="EmrE-like"/>
</dbReference>
<keyword evidence="1" id="KW-0472">Membrane</keyword>
<dbReference type="GO" id="GO:0016020">
    <property type="term" value="C:membrane"/>
    <property type="evidence" value="ECO:0007669"/>
    <property type="project" value="InterPro"/>
</dbReference>
<dbReference type="STRING" id="1776334.APZ16_00525"/>
<feature type="transmembrane region" description="Helical" evidence="1">
    <location>
        <begin position="61"/>
        <end position="82"/>
    </location>
</feature>
<feature type="transmembrane region" description="Helical" evidence="1">
    <location>
        <begin position="37"/>
        <end position="55"/>
    </location>
</feature>
<reference evidence="3 4" key="1">
    <citation type="journal article" date="2016" name="Nat. Microbiol.">
        <title>Genomic inference of the metabolism of cosmopolitan subsurface Archaea, Hadesarchaea.</title>
        <authorList>
            <person name="Baker B.J."/>
            <person name="Saw J.H."/>
            <person name="Lind A.E."/>
            <person name="Lazar C.S."/>
            <person name="Hinrichs K.-U."/>
            <person name="Teske A.P."/>
            <person name="Ettema T.J."/>
        </authorList>
    </citation>
    <scope>NUCLEOTIDE SEQUENCE [LARGE SCALE GENOMIC DNA]</scope>
</reference>
<protein>
    <recommendedName>
        <fullName evidence="2">EamA domain-containing protein</fullName>
    </recommendedName>
</protein>
<keyword evidence="1" id="KW-1133">Transmembrane helix</keyword>
<dbReference type="SUPFAM" id="SSF103481">
    <property type="entry name" value="Multidrug resistance efflux transporter EmrE"/>
    <property type="match status" value="2"/>
</dbReference>
<feature type="domain" description="EamA" evidence="2">
    <location>
        <begin position="154"/>
        <end position="285"/>
    </location>
</feature>
<dbReference type="AlphaFoldDB" id="A0A147JSY5"/>
<feature type="transmembrane region" description="Helical" evidence="1">
    <location>
        <begin position="6"/>
        <end position="25"/>
    </location>
</feature>
<dbReference type="Pfam" id="PF00892">
    <property type="entry name" value="EamA"/>
    <property type="match status" value="2"/>
</dbReference>
<organism evidence="3 4">
    <name type="scientific">Hadarchaeum yellowstonense</name>
    <dbReference type="NCBI Taxonomy" id="1776334"/>
    <lineage>
        <taxon>Archaea</taxon>
        <taxon>Methanobacteriati</taxon>
        <taxon>Candidatus Hadarchaeota</taxon>
        <taxon>Candidatus Hadarchaeia</taxon>
        <taxon>Candidatus Hadarchaeales</taxon>
        <taxon>Candidatus Hadarchaeaceae</taxon>
        <taxon>Candidatus Hadarchaeum</taxon>
    </lineage>
</organism>
<keyword evidence="1" id="KW-0812">Transmembrane</keyword>
<feature type="transmembrane region" description="Helical" evidence="1">
    <location>
        <begin position="94"/>
        <end position="114"/>
    </location>
</feature>
<evidence type="ECO:0000313" key="4">
    <source>
        <dbReference type="Proteomes" id="UP000074294"/>
    </source>
</evidence>